<protein>
    <recommendedName>
        <fullName evidence="11">SPX domain-containing protein</fullName>
    </recommendedName>
</protein>
<feature type="transmembrane region" description="Helical" evidence="7">
    <location>
        <begin position="422"/>
        <end position="445"/>
    </location>
</feature>
<dbReference type="PANTHER" id="PTHR10783">
    <property type="entry name" value="XENOTROPIC AND POLYTROPIC RETROVIRUS RECEPTOR 1-RELATED"/>
    <property type="match status" value="1"/>
</dbReference>
<evidence type="ECO:0008006" key="11">
    <source>
        <dbReference type="Google" id="ProtNLM"/>
    </source>
</evidence>
<comment type="similarity">
    <text evidence="2">Belongs to the SYG1 (TC 2.A.94) family.</text>
</comment>
<evidence type="ECO:0000256" key="2">
    <source>
        <dbReference type="ARBA" id="ARBA00009665"/>
    </source>
</evidence>
<dbReference type="PROSITE" id="PS51380">
    <property type="entry name" value="EXS"/>
    <property type="match status" value="1"/>
</dbReference>
<dbReference type="GO" id="GO:0005794">
    <property type="term" value="C:Golgi apparatus"/>
    <property type="evidence" value="ECO:0007669"/>
    <property type="project" value="TreeGrafter"/>
</dbReference>
<feature type="region of interest" description="Disordered" evidence="6">
    <location>
        <begin position="62"/>
        <end position="95"/>
    </location>
</feature>
<dbReference type="Pfam" id="PF03105">
    <property type="entry name" value="SPX"/>
    <property type="match status" value="1"/>
</dbReference>
<feature type="compositionally biased region" description="Basic and acidic residues" evidence="6">
    <location>
        <begin position="77"/>
        <end position="88"/>
    </location>
</feature>
<keyword evidence="3 7" id="KW-0812">Transmembrane</keyword>
<dbReference type="GO" id="GO:0005886">
    <property type="term" value="C:plasma membrane"/>
    <property type="evidence" value="ECO:0007669"/>
    <property type="project" value="TreeGrafter"/>
</dbReference>
<feature type="domain" description="SPX" evidence="9">
    <location>
        <begin position="2"/>
        <end position="365"/>
    </location>
</feature>
<dbReference type="InterPro" id="IPR004342">
    <property type="entry name" value="EXS_C"/>
</dbReference>
<dbReference type="PROSITE" id="PS51382">
    <property type="entry name" value="SPX"/>
    <property type="match status" value="1"/>
</dbReference>
<accession>A0A7S4MNN5</accession>
<dbReference type="PANTHER" id="PTHR10783:SF103">
    <property type="entry name" value="SOLUTE CARRIER FAMILY 53 MEMBER 1"/>
    <property type="match status" value="1"/>
</dbReference>
<reference evidence="10" key="1">
    <citation type="submission" date="2021-01" db="EMBL/GenBank/DDBJ databases">
        <authorList>
            <person name="Corre E."/>
            <person name="Pelletier E."/>
            <person name="Niang G."/>
            <person name="Scheremetjew M."/>
            <person name="Finn R."/>
            <person name="Kale V."/>
            <person name="Holt S."/>
            <person name="Cochrane G."/>
            <person name="Meng A."/>
            <person name="Brown T."/>
            <person name="Cohen L."/>
        </authorList>
    </citation>
    <scope>NUCLEOTIDE SEQUENCE</scope>
    <source>
        <strain evidence="10">Isolate 1302-5</strain>
    </source>
</reference>
<evidence type="ECO:0000256" key="1">
    <source>
        <dbReference type="ARBA" id="ARBA00004141"/>
    </source>
</evidence>
<evidence type="ECO:0000256" key="7">
    <source>
        <dbReference type="SAM" id="Phobius"/>
    </source>
</evidence>
<feature type="transmembrane region" description="Helical" evidence="7">
    <location>
        <begin position="755"/>
        <end position="776"/>
    </location>
</feature>
<dbReference type="Pfam" id="PF03124">
    <property type="entry name" value="EXS"/>
    <property type="match status" value="1"/>
</dbReference>
<evidence type="ECO:0000259" key="9">
    <source>
        <dbReference type="PROSITE" id="PS51382"/>
    </source>
</evidence>
<feature type="transmembrane region" description="Helical" evidence="7">
    <location>
        <begin position="850"/>
        <end position="872"/>
    </location>
</feature>
<evidence type="ECO:0000313" key="10">
    <source>
        <dbReference type="EMBL" id="CAE2233725.1"/>
    </source>
</evidence>
<dbReference type="GO" id="GO:0000822">
    <property type="term" value="F:inositol hexakisphosphate binding"/>
    <property type="evidence" value="ECO:0007669"/>
    <property type="project" value="TreeGrafter"/>
</dbReference>
<feature type="transmembrane region" description="Helical" evidence="7">
    <location>
        <begin position="710"/>
        <end position="729"/>
    </location>
</feature>
<proteinExistence type="inferred from homology"/>
<feature type="transmembrane region" description="Helical" evidence="7">
    <location>
        <begin position="629"/>
        <end position="648"/>
    </location>
</feature>
<keyword evidence="5 7" id="KW-0472">Membrane</keyword>
<sequence>MVEFGLKLEDNKVEEWSGNYIDYEKLKSLIKKANKAAEARDSLAQRRPEVAAEVTAALDAGIHPKMIKQGSSSDPQLSRHGDSDDDLSKATGSVVPARTCGSSGSVVISEISVGIELSKNQGGQQEEQARLLERTPSKTYGSQRPFRGLKLADKQGSFSSIGEDMISRSDSTHSLGGALERIKGYFRGNYVSKLAESMQEVDVRLALFSKCIHEEVEKVNSFYMATESEYHQRLEVLIESVGDKKPKGDSRTHNRRLSLTEREGLMKLKDVVKHRLHTVIPAASQDVPSNSPLGDYFSDEEPETGRVDKKQQIKEADSIKRELIDLHRRTTLLLNFSIMNYTGFVKIVKKFNKTFPEQKDLFSHLVQKDNVCHEGKEAEQLVGKMERLYAKWFCDDNAREARAQMLPKRGDGLSMDWSQLRLGYRMGMCSILALWVCWDCIWGLVADGNTTIGGRSAFPVFRACGGLLLLHWFWGTSVYVWTRYRINYIFLFDFNPRIVDTPMNIFNETVDETLVFFICMLLYYKSGAHDMPEMIPAGGYPFLLVLYTGKKLIFPWRTRAPMWKTIWEVISAPLYSPKFIHTYVGDIFTSMVKVFQDILWTLCFVFSGNFLQPENLKTDKSPHPWQHAFWYKNVMIPLICLFPLWIRFNQCLRRYTDTGKRWPNLANAFKYAMSQTVTLFGAFHPLYMLHMNKKMLYEAEIALESNANNIFQVFWMGLFICSSLYSFTWDVYMDWGLGKPQYQGLGPRLMFPNRLHYYGVIVIDLVLRFMWVSTLLPPQSGASFELPQYLTALTMSLELMRRTLWGFFRLEHEHRANTEGYRRVDFVPLHFSTGHDHKYKKDKERIGWHVLAEVCTVSAIVIAVSVTSVIAAQKATRHARGEL</sequence>
<evidence type="ECO:0000256" key="5">
    <source>
        <dbReference type="ARBA" id="ARBA00023136"/>
    </source>
</evidence>
<dbReference type="EMBL" id="HBKQ01019170">
    <property type="protein sequence ID" value="CAE2233725.1"/>
    <property type="molecule type" value="Transcribed_RNA"/>
</dbReference>
<feature type="transmembrane region" description="Helical" evidence="7">
    <location>
        <begin position="457"/>
        <end position="481"/>
    </location>
</feature>
<evidence type="ECO:0000256" key="6">
    <source>
        <dbReference type="SAM" id="MobiDB-lite"/>
    </source>
</evidence>
<name>A0A7S4MNN5_9STRA</name>
<keyword evidence="4 7" id="KW-1133">Transmembrane helix</keyword>
<gene>
    <name evidence="10" type="ORF">OAUR00152_LOCUS12976</name>
</gene>
<evidence type="ECO:0000256" key="4">
    <source>
        <dbReference type="ARBA" id="ARBA00022989"/>
    </source>
</evidence>
<dbReference type="AlphaFoldDB" id="A0A7S4MNN5"/>
<evidence type="ECO:0000259" key="8">
    <source>
        <dbReference type="PROSITE" id="PS51380"/>
    </source>
</evidence>
<dbReference type="InterPro" id="IPR004331">
    <property type="entry name" value="SPX_dom"/>
</dbReference>
<feature type="transmembrane region" description="Helical" evidence="7">
    <location>
        <begin position="668"/>
        <end position="689"/>
    </location>
</feature>
<dbReference type="GO" id="GO:0016036">
    <property type="term" value="P:cellular response to phosphate starvation"/>
    <property type="evidence" value="ECO:0007669"/>
    <property type="project" value="TreeGrafter"/>
</dbReference>
<feature type="domain" description="EXS" evidence="8">
    <location>
        <begin position="627"/>
        <end position="841"/>
    </location>
</feature>
<dbReference type="GO" id="GO:0006817">
    <property type="term" value="P:phosphate ion transport"/>
    <property type="evidence" value="ECO:0007669"/>
    <property type="project" value="TreeGrafter"/>
</dbReference>
<organism evidence="10">
    <name type="scientific">Odontella aurita</name>
    <dbReference type="NCBI Taxonomy" id="265563"/>
    <lineage>
        <taxon>Eukaryota</taxon>
        <taxon>Sar</taxon>
        <taxon>Stramenopiles</taxon>
        <taxon>Ochrophyta</taxon>
        <taxon>Bacillariophyta</taxon>
        <taxon>Mediophyceae</taxon>
        <taxon>Biddulphiophycidae</taxon>
        <taxon>Eupodiscales</taxon>
        <taxon>Odontellaceae</taxon>
        <taxon>Odontella</taxon>
    </lineage>
</organism>
<comment type="subcellular location">
    <subcellularLocation>
        <location evidence="1">Membrane</location>
        <topology evidence="1">Multi-pass membrane protein</topology>
    </subcellularLocation>
</comment>
<evidence type="ECO:0000256" key="3">
    <source>
        <dbReference type="ARBA" id="ARBA00022692"/>
    </source>
</evidence>